<comment type="caution">
    <text evidence="2">The sequence shown here is derived from an EMBL/GenBank/DDBJ whole genome shotgun (WGS) entry which is preliminary data.</text>
</comment>
<sequence>MRLFEAMRAARVPVVIADDWVRPPFVDWSSCCIMIKENSIGELPQILRKLESRAEQIARNARSEWERVFGEENFFHHTVEAYLLILRAREKATTTQKLSRYAKVVRAPYGRMILRTLKDKVLGR</sequence>
<dbReference type="Proteomes" id="UP000770785">
    <property type="component" value="Unassembled WGS sequence"/>
</dbReference>
<evidence type="ECO:0000259" key="1">
    <source>
        <dbReference type="Pfam" id="PF03016"/>
    </source>
</evidence>
<evidence type="ECO:0000313" key="3">
    <source>
        <dbReference type="Proteomes" id="UP000770785"/>
    </source>
</evidence>
<name>A0ABX0XEY6_9BACT</name>
<protein>
    <recommendedName>
        <fullName evidence="1">Exostosin GT47 domain-containing protein</fullName>
    </recommendedName>
</protein>
<feature type="domain" description="Exostosin GT47" evidence="1">
    <location>
        <begin position="2"/>
        <end position="50"/>
    </location>
</feature>
<reference evidence="2 3" key="1">
    <citation type="submission" date="2020-03" db="EMBL/GenBank/DDBJ databases">
        <title>Genomic Encyclopedia of Type Strains, Phase IV (KMG-IV): sequencing the most valuable type-strain genomes for metagenomic binning, comparative biology and taxonomic classification.</title>
        <authorList>
            <person name="Goeker M."/>
        </authorList>
    </citation>
    <scope>NUCLEOTIDE SEQUENCE [LARGE SCALE GENOMIC DNA]</scope>
    <source>
        <strain evidence="2 3">DSM 105096</strain>
    </source>
</reference>
<dbReference type="Pfam" id="PF03016">
    <property type="entry name" value="Exostosin_GT47"/>
    <property type="match status" value="1"/>
</dbReference>
<accession>A0ABX0XEY6</accession>
<gene>
    <name evidence="2" type="ORF">GGR27_003388</name>
</gene>
<dbReference type="EMBL" id="JAATJH010000006">
    <property type="protein sequence ID" value="NJC27870.1"/>
    <property type="molecule type" value="Genomic_DNA"/>
</dbReference>
<organism evidence="2 3">
    <name type="scientific">Neolewinella antarctica</name>
    <dbReference type="NCBI Taxonomy" id="442734"/>
    <lineage>
        <taxon>Bacteria</taxon>
        <taxon>Pseudomonadati</taxon>
        <taxon>Bacteroidota</taxon>
        <taxon>Saprospiria</taxon>
        <taxon>Saprospirales</taxon>
        <taxon>Lewinellaceae</taxon>
        <taxon>Neolewinella</taxon>
    </lineage>
</organism>
<dbReference type="InterPro" id="IPR040911">
    <property type="entry name" value="Exostosin_GT47"/>
</dbReference>
<keyword evidence="3" id="KW-1185">Reference proteome</keyword>
<evidence type="ECO:0000313" key="2">
    <source>
        <dbReference type="EMBL" id="NJC27870.1"/>
    </source>
</evidence>
<proteinExistence type="predicted"/>